<dbReference type="GO" id="GO:0050480">
    <property type="term" value="F:imidazolonepropionase activity"/>
    <property type="evidence" value="ECO:0007669"/>
    <property type="project" value="TreeGrafter"/>
</dbReference>
<comment type="caution">
    <text evidence="3">The sequence shown here is derived from an EMBL/GenBank/DDBJ whole genome shotgun (WGS) entry which is preliminary data.</text>
</comment>
<dbReference type="Proteomes" id="UP000593567">
    <property type="component" value="Unassembled WGS sequence"/>
</dbReference>
<dbReference type="EMBL" id="VXIV02001495">
    <property type="protein sequence ID" value="KAF6032625.1"/>
    <property type="molecule type" value="Genomic_DNA"/>
</dbReference>
<dbReference type="PANTHER" id="PTHR42752:SF1">
    <property type="entry name" value="IMIDAZOLONEPROPIONASE-RELATED"/>
    <property type="match status" value="1"/>
</dbReference>
<dbReference type="GO" id="GO:0005737">
    <property type="term" value="C:cytoplasm"/>
    <property type="evidence" value="ECO:0007669"/>
    <property type="project" value="InterPro"/>
</dbReference>
<name>A0A7J7K361_BUGNE</name>
<dbReference type="InterPro" id="IPR005920">
    <property type="entry name" value="HutI"/>
</dbReference>
<dbReference type="AlphaFoldDB" id="A0A7J7K361"/>
<dbReference type="GO" id="GO:0046872">
    <property type="term" value="F:metal ion binding"/>
    <property type="evidence" value="ECO:0007669"/>
    <property type="project" value="UniProtKB-KW"/>
</dbReference>
<evidence type="ECO:0000256" key="2">
    <source>
        <dbReference type="ARBA" id="ARBA00022801"/>
    </source>
</evidence>
<dbReference type="OrthoDB" id="194468at2759"/>
<reference evidence="3" key="1">
    <citation type="submission" date="2020-06" db="EMBL/GenBank/DDBJ databases">
        <title>Draft genome of Bugula neritina, a colonial animal packing powerful symbionts and potential medicines.</title>
        <authorList>
            <person name="Rayko M."/>
        </authorList>
    </citation>
    <scope>NUCLEOTIDE SEQUENCE [LARGE SCALE GENOMIC DNA]</scope>
    <source>
        <strain evidence="3">Kwan_BN1</strain>
    </source>
</reference>
<dbReference type="Gene3D" id="3.20.20.140">
    <property type="entry name" value="Metal-dependent hydrolases"/>
    <property type="match status" value="1"/>
</dbReference>
<protein>
    <submittedName>
        <fullName evidence="3">AMDHD1</fullName>
    </submittedName>
</protein>
<dbReference type="SUPFAM" id="SSF51338">
    <property type="entry name" value="Composite domain of metallo-dependent hydrolases"/>
    <property type="match status" value="1"/>
</dbReference>
<keyword evidence="2" id="KW-0378">Hydrolase</keyword>
<proteinExistence type="predicted"/>
<evidence type="ECO:0000256" key="1">
    <source>
        <dbReference type="ARBA" id="ARBA00022723"/>
    </source>
</evidence>
<keyword evidence="1" id="KW-0479">Metal-binding</keyword>
<evidence type="ECO:0000313" key="3">
    <source>
        <dbReference type="EMBL" id="KAF6032625.1"/>
    </source>
</evidence>
<dbReference type="Gene3D" id="2.30.40.10">
    <property type="entry name" value="Urease, subunit C, domain 1"/>
    <property type="match status" value="1"/>
</dbReference>
<keyword evidence="4" id="KW-1185">Reference proteome</keyword>
<accession>A0A7J7K361</accession>
<organism evidence="3 4">
    <name type="scientific">Bugula neritina</name>
    <name type="common">Brown bryozoan</name>
    <name type="synonym">Sertularia neritina</name>
    <dbReference type="NCBI Taxonomy" id="10212"/>
    <lineage>
        <taxon>Eukaryota</taxon>
        <taxon>Metazoa</taxon>
        <taxon>Spiralia</taxon>
        <taxon>Lophotrochozoa</taxon>
        <taxon>Bryozoa</taxon>
        <taxon>Gymnolaemata</taxon>
        <taxon>Cheilostomatida</taxon>
        <taxon>Flustrina</taxon>
        <taxon>Buguloidea</taxon>
        <taxon>Bugulidae</taxon>
        <taxon>Bugula</taxon>
    </lineage>
</organism>
<dbReference type="PANTHER" id="PTHR42752">
    <property type="entry name" value="IMIDAZOLONEPROPIONASE"/>
    <property type="match status" value="1"/>
</dbReference>
<gene>
    <name evidence="3" type="ORF">EB796_009067</name>
</gene>
<dbReference type="InterPro" id="IPR011059">
    <property type="entry name" value="Metal-dep_hydrolase_composite"/>
</dbReference>
<sequence length="115" mass="12613">MTSKFEYKLLIHSAAQIIQVADSGQNVAIGKNMRLLPTIQGNADDGCCLVIDYKGKFAAIGLNSEIKSAYGDRCEEWYDATGQSVVPGLVDGHTHTVWAGDRVHEFAMKSKFFCL</sequence>
<evidence type="ECO:0000313" key="4">
    <source>
        <dbReference type="Proteomes" id="UP000593567"/>
    </source>
</evidence>
<dbReference type="GO" id="GO:0019556">
    <property type="term" value="P:L-histidine catabolic process to glutamate and formamide"/>
    <property type="evidence" value="ECO:0007669"/>
    <property type="project" value="InterPro"/>
</dbReference>